<dbReference type="Gene3D" id="3.40.50.1820">
    <property type="entry name" value="alpha/beta hydrolase"/>
    <property type="match status" value="1"/>
</dbReference>
<dbReference type="SUPFAM" id="SSF53474">
    <property type="entry name" value="alpha/beta-Hydrolases"/>
    <property type="match status" value="1"/>
</dbReference>
<comment type="caution">
    <text evidence="2">The sequence shown here is derived from an EMBL/GenBank/DDBJ whole genome shotgun (WGS) entry which is preliminary data.</text>
</comment>
<dbReference type="Pfam" id="PF08530">
    <property type="entry name" value="PepX_C"/>
    <property type="match status" value="1"/>
</dbReference>
<dbReference type="Proteomes" id="UP001500630">
    <property type="component" value="Unassembled WGS sequence"/>
</dbReference>
<sequence>MDIPVYVVSSWTNPIHTRSTQKAFQQLAGERKWLRIHNTMEWVDIAAPASIDDLRRFFDHYLKDDDNGWETTPRVRYAVLDPGGEDQVDRTADSWPPTPITPTTLYLDAATGRLTGDKPAAESSVSYDSTDPAAAATFRYTAEQESELLGPVNLRLWVETSEGNDLDLFAALYKLDADGGLLYHVTCPGLVELAATLEKEGRLSAAIGYTGPIGRLRASHRALDTDMSTTLEPYVSHEREEPVEPGTPIQIELGLWPTGMLIHPGQTLVLEIAGHFAGPLTPPQLGPGHAALPTRNAGIHTIRTGGQLDSCAFLPIVT</sequence>
<dbReference type="InterPro" id="IPR008979">
    <property type="entry name" value="Galactose-bd-like_sf"/>
</dbReference>
<evidence type="ECO:0000313" key="3">
    <source>
        <dbReference type="Proteomes" id="UP001500630"/>
    </source>
</evidence>
<dbReference type="EMBL" id="BAABDQ010000051">
    <property type="protein sequence ID" value="GAA3614843.1"/>
    <property type="molecule type" value="Genomic_DNA"/>
</dbReference>
<dbReference type="Gene3D" id="2.60.120.260">
    <property type="entry name" value="Galactose-binding domain-like"/>
    <property type="match status" value="1"/>
</dbReference>
<evidence type="ECO:0000259" key="1">
    <source>
        <dbReference type="SMART" id="SM00939"/>
    </source>
</evidence>
<dbReference type="SUPFAM" id="SSF49785">
    <property type="entry name" value="Galactose-binding domain-like"/>
    <property type="match status" value="1"/>
</dbReference>
<dbReference type="RefSeq" id="WP_345576881.1">
    <property type="nucleotide sequence ID" value="NZ_BAABDQ010000051.1"/>
</dbReference>
<dbReference type="SMART" id="SM00939">
    <property type="entry name" value="PepX_C"/>
    <property type="match status" value="1"/>
</dbReference>
<dbReference type="InterPro" id="IPR013736">
    <property type="entry name" value="Xaa-Pro_dipept_C"/>
</dbReference>
<accession>A0ABP6ZS43</accession>
<proteinExistence type="predicted"/>
<dbReference type="InterPro" id="IPR029058">
    <property type="entry name" value="AB_hydrolase_fold"/>
</dbReference>
<gene>
    <name evidence="2" type="ORF">GCM10022419_120100</name>
</gene>
<organism evidence="2 3">
    <name type="scientific">Nonomuraea rosea</name>
    <dbReference type="NCBI Taxonomy" id="638574"/>
    <lineage>
        <taxon>Bacteria</taxon>
        <taxon>Bacillati</taxon>
        <taxon>Actinomycetota</taxon>
        <taxon>Actinomycetes</taxon>
        <taxon>Streptosporangiales</taxon>
        <taxon>Streptosporangiaceae</taxon>
        <taxon>Nonomuraea</taxon>
    </lineage>
</organism>
<keyword evidence="3" id="KW-1185">Reference proteome</keyword>
<protein>
    <recommendedName>
        <fullName evidence="1">Xaa-Pro dipeptidyl-peptidase C-terminal domain-containing protein</fullName>
    </recommendedName>
</protein>
<evidence type="ECO:0000313" key="2">
    <source>
        <dbReference type="EMBL" id="GAA3614843.1"/>
    </source>
</evidence>
<reference evidence="3" key="1">
    <citation type="journal article" date="2019" name="Int. J. Syst. Evol. Microbiol.">
        <title>The Global Catalogue of Microorganisms (GCM) 10K type strain sequencing project: providing services to taxonomists for standard genome sequencing and annotation.</title>
        <authorList>
            <consortium name="The Broad Institute Genomics Platform"/>
            <consortium name="The Broad Institute Genome Sequencing Center for Infectious Disease"/>
            <person name="Wu L."/>
            <person name="Ma J."/>
        </authorList>
    </citation>
    <scope>NUCLEOTIDE SEQUENCE [LARGE SCALE GENOMIC DNA]</scope>
    <source>
        <strain evidence="3">JCM 17326</strain>
    </source>
</reference>
<name>A0ABP6ZS43_9ACTN</name>
<feature type="domain" description="Xaa-Pro dipeptidyl-peptidase C-terminal" evidence="1">
    <location>
        <begin position="55"/>
        <end position="313"/>
    </location>
</feature>